<keyword evidence="2 4" id="KW-0479">Metal-binding</keyword>
<dbReference type="GO" id="GO:0020037">
    <property type="term" value="F:heme binding"/>
    <property type="evidence" value="ECO:0007669"/>
    <property type="project" value="InterPro"/>
</dbReference>
<gene>
    <name evidence="6" type="ORF">CCS01_10875</name>
</gene>
<evidence type="ECO:0000313" key="6">
    <source>
        <dbReference type="EMBL" id="PPQ34436.1"/>
    </source>
</evidence>
<name>A0A2S6NIF2_RHOGL</name>
<evidence type="ECO:0000256" key="1">
    <source>
        <dbReference type="ARBA" id="ARBA00022617"/>
    </source>
</evidence>
<evidence type="ECO:0000256" key="4">
    <source>
        <dbReference type="PROSITE-ProRule" id="PRU00433"/>
    </source>
</evidence>
<comment type="caution">
    <text evidence="6">The sequence shown here is derived from an EMBL/GenBank/DDBJ whole genome shotgun (WGS) entry which is preliminary data.</text>
</comment>
<dbReference type="Pfam" id="PF13442">
    <property type="entry name" value="Cytochrome_CBB3"/>
    <property type="match status" value="1"/>
</dbReference>
<feature type="domain" description="Cytochrome c" evidence="5">
    <location>
        <begin position="48"/>
        <end position="159"/>
    </location>
</feature>
<dbReference type="SUPFAM" id="SSF46626">
    <property type="entry name" value="Cytochrome c"/>
    <property type="match status" value="1"/>
</dbReference>
<proteinExistence type="predicted"/>
<evidence type="ECO:0000256" key="2">
    <source>
        <dbReference type="ARBA" id="ARBA00022723"/>
    </source>
</evidence>
<accession>A0A2S6NIF2</accession>
<keyword evidence="1 4" id="KW-0349">Heme</keyword>
<reference evidence="6 7" key="1">
    <citation type="journal article" date="2018" name="Arch. Microbiol.">
        <title>New insights into the metabolic potential of the phototrophic purple bacterium Rhodopila globiformis DSM 161(T) from its draft genome sequence and evidence for a vanadium-dependent nitrogenase.</title>
        <authorList>
            <person name="Imhoff J.F."/>
            <person name="Rahn T."/>
            <person name="Kunzel S."/>
            <person name="Neulinger S.C."/>
        </authorList>
    </citation>
    <scope>NUCLEOTIDE SEQUENCE [LARGE SCALE GENOMIC DNA]</scope>
    <source>
        <strain evidence="6 7">DSM 161</strain>
    </source>
</reference>
<dbReference type="EMBL" id="NHRY01000111">
    <property type="protein sequence ID" value="PPQ34436.1"/>
    <property type="molecule type" value="Genomic_DNA"/>
</dbReference>
<dbReference type="GO" id="GO:0009055">
    <property type="term" value="F:electron transfer activity"/>
    <property type="evidence" value="ECO:0007669"/>
    <property type="project" value="InterPro"/>
</dbReference>
<dbReference type="InterPro" id="IPR009056">
    <property type="entry name" value="Cyt_c-like_dom"/>
</dbReference>
<evidence type="ECO:0000259" key="5">
    <source>
        <dbReference type="PROSITE" id="PS51007"/>
    </source>
</evidence>
<dbReference type="Gene3D" id="1.10.760.10">
    <property type="entry name" value="Cytochrome c-like domain"/>
    <property type="match status" value="1"/>
</dbReference>
<dbReference type="GO" id="GO:0046872">
    <property type="term" value="F:metal ion binding"/>
    <property type="evidence" value="ECO:0007669"/>
    <property type="project" value="UniProtKB-KW"/>
</dbReference>
<keyword evidence="7" id="KW-1185">Reference proteome</keyword>
<organism evidence="6 7">
    <name type="scientific">Rhodopila globiformis</name>
    <name type="common">Rhodopseudomonas globiformis</name>
    <dbReference type="NCBI Taxonomy" id="1071"/>
    <lineage>
        <taxon>Bacteria</taxon>
        <taxon>Pseudomonadati</taxon>
        <taxon>Pseudomonadota</taxon>
        <taxon>Alphaproteobacteria</taxon>
        <taxon>Acetobacterales</taxon>
        <taxon>Acetobacteraceae</taxon>
        <taxon>Rhodopila</taxon>
    </lineage>
</organism>
<evidence type="ECO:0000313" key="7">
    <source>
        <dbReference type="Proteomes" id="UP000239724"/>
    </source>
</evidence>
<keyword evidence="3 4" id="KW-0408">Iron</keyword>
<dbReference type="Proteomes" id="UP000239724">
    <property type="component" value="Unassembled WGS sequence"/>
</dbReference>
<evidence type="ECO:0000256" key="3">
    <source>
        <dbReference type="ARBA" id="ARBA00023004"/>
    </source>
</evidence>
<dbReference type="OrthoDB" id="7949143at2"/>
<protein>
    <recommendedName>
        <fullName evidence="5">Cytochrome c domain-containing protein</fullName>
    </recommendedName>
</protein>
<dbReference type="InterPro" id="IPR036909">
    <property type="entry name" value="Cyt_c-like_dom_sf"/>
</dbReference>
<sequence>MCAQFRGEGMMHLTRLGIVTGSSTTGRTAVLALGIVACLAGRAVAQPSDVAEGKRIWAEKAQCVDCHGWAGDGARSSLHSPGQAPSLRLTKLTRDQIRMTIQCGRPGTPMPHFDRFAYTDKRCYDATAEDLGDKVPDRAIVTLQPYEIDALADYVAIQIKGAGPVTKKECQDFFAGNAGSRCDMYPDQPKSASQAAR</sequence>
<dbReference type="PROSITE" id="PS51007">
    <property type="entry name" value="CYTC"/>
    <property type="match status" value="1"/>
</dbReference>
<dbReference type="AlphaFoldDB" id="A0A2S6NIF2"/>